<evidence type="ECO:0000313" key="3">
    <source>
        <dbReference type="Proteomes" id="UP000034810"/>
    </source>
</evidence>
<feature type="transmembrane region" description="Helical" evidence="1">
    <location>
        <begin position="267"/>
        <end position="290"/>
    </location>
</feature>
<evidence type="ECO:0000256" key="1">
    <source>
        <dbReference type="SAM" id="Phobius"/>
    </source>
</evidence>
<evidence type="ECO:0008006" key="4">
    <source>
        <dbReference type="Google" id="ProtNLM"/>
    </source>
</evidence>
<accession>A0A0G1F346</accession>
<dbReference type="SUPFAM" id="SSF49384">
    <property type="entry name" value="Carbohydrate-binding domain"/>
    <property type="match status" value="1"/>
</dbReference>
<organism evidence="2 3">
    <name type="scientific">Candidatus Wolfebacteria bacterium GW2011_GWC1_43_10</name>
    <dbReference type="NCBI Taxonomy" id="1619011"/>
    <lineage>
        <taxon>Bacteria</taxon>
        <taxon>Candidatus Wolfeibacteriota</taxon>
    </lineage>
</organism>
<keyword evidence="1" id="KW-1133">Transmembrane helix</keyword>
<dbReference type="Proteomes" id="UP000034810">
    <property type="component" value="Unassembled WGS sequence"/>
</dbReference>
<dbReference type="InterPro" id="IPR008965">
    <property type="entry name" value="CBM2/CBM3_carb-bd_dom_sf"/>
</dbReference>
<evidence type="ECO:0000313" key="2">
    <source>
        <dbReference type="EMBL" id="KKS81293.1"/>
    </source>
</evidence>
<dbReference type="EMBL" id="LCFA01000024">
    <property type="protein sequence ID" value="KKS81293.1"/>
    <property type="molecule type" value="Genomic_DNA"/>
</dbReference>
<comment type="caution">
    <text evidence="2">The sequence shown here is derived from an EMBL/GenBank/DDBJ whole genome shotgun (WGS) entry which is preliminary data.</text>
</comment>
<gene>
    <name evidence="2" type="ORF">UV58_C0024G0017</name>
</gene>
<keyword evidence="1" id="KW-0812">Transmembrane</keyword>
<protein>
    <recommendedName>
        <fullName evidence="4">Cohesin domain-containing protein</fullName>
    </recommendedName>
</protein>
<dbReference type="GO" id="GO:0030246">
    <property type="term" value="F:carbohydrate binding"/>
    <property type="evidence" value="ECO:0007669"/>
    <property type="project" value="InterPro"/>
</dbReference>
<reference evidence="2 3" key="1">
    <citation type="journal article" date="2015" name="Nature">
        <title>rRNA introns, odd ribosomes, and small enigmatic genomes across a large radiation of phyla.</title>
        <authorList>
            <person name="Brown C.T."/>
            <person name="Hug L.A."/>
            <person name="Thomas B.C."/>
            <person name="Sharon I."/>
            <person name="Castelle C.J."/>
            <person name="Singh A."/>
            <person name="Wilkins M.J."/>
            <person name="Williams K.H."/>
            <person name="Banfield J.F."/>
        </authorList>
    </citation>
    <scope>NUCLEOTIDE SEQUENCE [LARGE SCALE GENOMIC DNA]</scope>
</reference>
<sequence length="303" mass="33056">MFACFKPPIRSVVRYLSVGVLLIVILLTSVVTVVAQTDTVPTLYFETPTGSITQGDLFAVKIFTDSLKPINALSVNIYYPQELLELHSINTLNSFINLWRGISPVSDNGTVYFEGGTTTPFSGSGGKIGEIVFKAKKQGLAYIASTKADFYYADGTGTRIFAENVQANILISSDGTAVLPPLSFQVASSPVIDAQIVDNPIGGYPLAAFTVSDKGTGIQSSQIRFLKYFFWSYWENISNPVPIPSAALAFQVKVTDGNGNAVIETVYVWKTLIIACFFAVIIIAIGAVGFRTYRLWRRKKMVL</sequence>
<keyword evidence="1" id="KW-0472">Membrane</keyword>
<name>A0A0G1F346_9BACT</name>
<proteinExistence type="predicted"/>
<dbReference type="Gene3D" id="2.60.40.680">
    <property type="match status" value="1"/>
</dbReference>
<dbReference type="AlphaFoldDB" id="A0A0G1F346"/>